<feature type="compositionally biased region" description="Basic and acidic residues" evidence="1">
    <location>
        <begin position="44"/>
        <end position="59"/>
    </location>
</feature>
<feature type="compositionally biased region" description="Polar residues" evidence="1">
    <location>
        <begin position="152"/>
        <end position="169"/>
    </location>
</feature>
<evidence type="ECO:0000313" key="2">
    <source>
        <dbReference type="EMBL" id="DAD93500.1"/>
    </source>
</evidence>
<feature type="region of interest" description="Disordered" evidence="1">
    <location>
        <begin position="37"/>
        <end position="71"/>
    </location>
</feature>
<organism evidence="2">
    <name type="scientific">Myoviridae sp. ct0wg9</name>
    <dbReference type="NCBI Taxonomy" id="2826600"/>
    <lineage>
        <taxon>Viruses</taxon>
        <taxon>Duplodnaviria</taxon>
        <taxon>Heunggongvirae</taxon>
        <taxon>Uroviricota</taxon>
        <taxon>Caudoviricetes</taxon>
    </lineage>
</organism>
<dbReference type="Pfam" id="PF06810">
    <property type="entry name" value="Phage_scaffold"/>
    <property type="match status" value="1"/>
</dbReference>
<reference evidence="2" key="1">
    <citation type="journal article" date="2021" name="Proc. Natl. Acad. Sci. U.S.A.">
        <title>A Catalog of Tens of Thousands of Viruses from Human Metagenomes Reveals Hidden Associations with Chronic Diseases.</title>
        <authorList>
            <person name="Tisza M.J."/>
            <person name="Buck C.B."/>
        </authorList>
    </citation>
    <scope>NUCLEOTIDE SEQUENCE</scope>
    <source>
        <strain evidence="2">Ct0wg9</strain>
    </source>
</reference>
<dbReference type="InterPro" id="IPR009636">
    <property type="entry name" value="SCAF"/>
</dbReference>
<name>A0A8S5NGK8_9CAUD</name>
<accession>A0A8S5NGK8</accession>
<feature type="region of interest" description="Disordered" evidence="1">
    <location>
        <begin position="152"/>
        <end position="188"/>
    </location>
</feature>
<evidence type="ECO:0000256" key="1">
    <source>
        <dbReference type="SAM" id="MobiDB-lite"/>
    </source>
</evidence>
<dbReference type="EMBL" id="BK015160">
    <property type="protein sequence ID" value="DAD93500.1"/>
    <property type="molecule type" value="Genomic_DNA"/>
</dbReference>
<dbReference type="GO" id="GO:0019069">
    <property type="term" value="P:viral capsid assembly"/>
    <property type="evidence" value="ECO:0007669"/>
    <property type="project" value="InterPro"/>
</dbReference>
<proteinExistence type="predicted"/>
<protein>
    <submittedName>
        <fullName evidence="2">Minor structural protein</fullName>
    </submittedName>
</protein>
<sequence length="211" mass="23828">MALKRSELRKIVKDADMTDEEKLTAVMDLLHSEVDDLKEEQDDLKEQLKKAQADLKDAQKNGGGDDSEWKKKYESERDAFKKFKDDQTAKDSRTAKEAAYKKLLEESKVSAKVIDNVLKVTNFEEIEMDDKGQIKDAADVKKKIESDWSGFIESTHTKGANVKNPPTNDGGTGSYTSREEARKGVKSTAEMMKRIRENPQLYTTNNVNSGD</sequence>